<evidence type="ECO:0000313" key="4">
    <source>
        <dbReference type="EMBL" id="KAF3322401.1"/>
    </source>
</evidence>
<dbReference type="Proteomes" id="UP000623129">
    <property type="component" value="Unassembled WGS sequence"/>
</dbReference>
<evidence type="ECO:0000259" key="3">
    <source>
        <dbReference type="PROSITE" id="PS50158"/>
    </source>
</evidence>
<accession>A0A833QMJ5</accession>
<reference evidence="4" key="1">
    <citation type="submission" date="2020-01" db="EMBL/GenBank/DDBJ databases">
        <title>Genome sequence of Kobresia littledalei, the first chromosome-level genome in the family Cyperaceae.</title>
        <authorList>
            <person name="Qu G."/>
        </authorList>
    </citation>
    <scope>NUCLEOTIDE SEQUENCE</scope>
    <source>
        <strain evidence="4">C.B.Clarke</strain>
        <tissue evidence="4">Leaf</tissue>
    </source>
</reference>
<keyword evidence="1" id="KW-0479">Metal-binding</keyword>
<feature type="compositionally biased region" description="Basic and acidic residues" evidence="2">
    <location>
        <begin position="11"/>
        <end position="21"/>
    </location>
</feature>
<dbReference type="Gene3D" id="4.10.60.10">
    <property type="entry name" value="Zinc finger, CCHC-type"/>
    <property type="match status" value="1"/>
</dbReference>
<keyword evidence="1" id="KW-0862">Zinc</keyword>
<evidence type="ECO:0000313" key="5">
    <source>
        <dbReference type="Proteomes" id="UP000623129"/>
    </source>
</evidence>
<dbReference type="EMBL" id="SWLB01000025">
    <property type="protein sequence ID" value="KAF3322401.1"/>
    <property type="molecule type" value="Genomic_DNA"/>
</dbReference>
<dbReference type="Pfam" id="PF00098">
    <property type="entry name" value="zf-CCHC"/>
    <property type="match status" value="2"/>
</dbReference>
<dbReference type="SMART" id="SM00343">
    <property type="entry name" value="ZnF_C2HC"/>
    <property type="match status" value="2"/>
</dbReference>
<protein>
    <submittedName>
        <fullName evidence="4">Gag polyprotein</fullName>
    </submittedName>
</protein>
<keyword evidence="1" id="KW-0863">Zinc-finger</keyword>
<name>A0A833QMJ5_9POAL</name>
<dbReference type="AlphaFoldDB" id="A0A833QMJ5"/>
<feature type="region of interest" description="Disordered" evidence="2">
    <location>
        <begin position="1"/>
        <end position="30"/>
    </location>
</feature>
<dbReference type="InterPro" id="IPR036875">
    <property type="entry name" value="Znf_CCHC_sf"/>
</dbReference>
<dbReference type="GO" id="GO:0003676">
    <property type="term" value="F:nucleic acid binding"/>
    <property type="evidence" value="ECO:0007669"/>
    <property type="project" value="InterPro"/>
</dbReference>
<sequence length="397" mass="43541">MASGPDPLPKQSKELRFKEAVQKPPTKRQNVTSYWRERGMAQIKGITRGGIVRKKIASLRTTSSPQHPICFRCTEKGHLANECRNAQLCFICNKLGHRAPQCRSVTINPPSPVNGKAIPLPPIKLIPQANTLQQSTPPPTAGKSMKALIRTLYETEASEGQDQQFRCSFFLDDAPVPELDPGTFFKSERHFAQIKLGVCDLMLLPPMHWVLHHDPGGYLFRFDLIIKIEHERNLGPRSWVCKTATTDPNKAKSSKAKGVTIVDTASKATKRTPPPNAPAGKDSQFGSVLLGDTFPRPGVDSETSPDTGSLPDTTLPEFFVPVLDVVSSNHTDINVVAHDSPAIMPPPPPIPVPAPGVTEYPVSEEEWATWLAADGTTLMEVQCGMVNGVTIEHRPHR</sequence>
<dbReference type="GO" id="GO:0008270">
    <property type="term" value="F:zinc ion binding"/>
    <property type="evidence" value="ECO:0007669"/>
    <property type="project" value="UniProtKB-KW"/>
</dbReference>
<evidence type="ECO:0000256" key="2">
    <source>
        <dbReference type="SAM" id="MobiDB-lite"/>
    </source>
</evidence>
<feature type="domain" description="CCHC-type" evidence="3">
    <location>
        <begin position="70"/>
        <end position="85"/>
    </location>
</feature>
<gene>
    <name evidence="4" type="ORF">FCM35_KLT13542</name>
</gene>
<comment type="caution">
    <text evidence="4">The sequence shown here is derived from an EMBL/GenBank/DDBJ whole genome shotgun (WGS) entry which is preliminary data.</text>
</comment>
<keyword evidence="5" id="KW-1185">Reference proteome</keyword>
<dbReference type="InterPro" id="IPR001878">
    <property type="entry name" value="Znf_CCHC"/>
</dbReference>
<evidence type="ECO:0000256" key="1">
    <source>
        <dbReference type="PROSITE-ProRule" id="PRU00047"/>
    </source>
</evidence>
<dbReference type="PROSITE" id="PS50158">
    <property type="entry name" value="ZF_CCHC"/>
    <property type="match status" value="2"/>
</dbReference>
<dbReference type="OrthoDB" id="2272416at2759"/>
<organism evidence="4 5">
    <name type="scientific">Carex littledalei</name>
    <dbReference type="NCBI Taxonomy" id="544730"/>
    <lineage>
        <taxon>Eukaryota</taxon>
        <taxon>Viridiplantae</taxon>
        <taxon>Streptophyta</taxon>
        <taxon>Embryophyta</taxon>
        <taxon>Tracheophyta</taxon>
        <taxon>Spermatophyta</taxon>
        <taxon>Magnoliopsida</taxon>
        <taxon>Liliopsida</taxon>
        <taxon>Poales</taxon>
        <taxon>Cyperaceae</taxon>
        <taxon>Cyperoideae</taxon>
        <taxon>Cariceae</taxon>
        <taxon>Carex</taxon>
        <taxon>Carex subgen. Euthyceras</taxon>
    </lineage>
</organism>
<feature type="region of interest" description="Disordered" evidence="2">
    <location>
        <begin position="266"/>
        <end position="312"/>
    </location>
</feature>
<proteinExistence type="predicted"/>
<feature type="domain" description="CCHC-type" evidence="3">
    <location>
        <begin position="89"/>
        <end position="104"/>
    </location>
</feature>
<dbReference type="SUPFAM" id="SSF57756">
    <property type="entry name" value="Retrovirus zinc finger-like domains"/>
    <property type="match status" value="1"/>
</dbReference>
<feature type="compositionally biased region" description="Polar residues" evidence="2">
    <location>
        <begin position="301"/>
        <end position="312"/>
    </location>
</feature>